<evidence type="ECO:0000313" key="2">
    <source>
        <dbReference type="EMBL" id="KAF2296204.1"/>
    </source>
</evidence>
<proteinExistence type="predicted"/>
<gene>
    <name evidence="2" type="ORF">GH714_036713</name>
</gene>
<dbReference type="AlphaFoldDB" id="A0A6A6L5E0"/>
<organism evidence="2 3">
    <name type="scientific">Hevea brasiliensis</name>
    <name type="common">Para rubber tree</name>
    <name type="synonym">Siphonia brasiliensis</name>
    <dbReference type="NCBI Taxonomy" id="3981"/>
    <lineage>
        <taxon>Eukaryota</taxon>
        <taxon>Viridiplantae</taxon>
        <taxon>Streptophyta</taxon>
        <taxon>Embryophyta</taxon>
        <taxon>Tracheophyta</taxon>
        <taxon>Spermatophyta</taxon>
        <taxon>Magnoliopsida</taxon>
        <taxon>eudicotyledons</taxon>
        <taxon>Gunneridae</taxon>
        <taxon>Pentapetalae</taxon>
        <taxon>rosids</taxon>
        <taxon>fabids</taxon>
        <taxon>Malpighiales</taxon>
        <taxon>Euphorbiaceae</taxon>
        <taxon>Crotonoideae</taxon>
        <taxon>Micrandreae</taxon>
        <taxon>Hevea</taxon>
    </lineage>
</organism>
<name>A0A6A6L5E0_HEVBR</name>
<evidence type="ECO:0000256" key="1">
    <source>
        <dbReference type="SAM" id="Phobius"/>
    </source>
</evidence>
<dbReference type="EMBL" id="JAAGAX010000013">
    <property type="protein sequence ID" value="KAF2296204.1"/>
    <property type="molecule type" value="Genomic_DNA"/>
</dbReference>
<comment type="caution">
    <text evidence="2">The sequence shown here is derived from an EMBL/GenBank/DDBJ whole genome shotgun (WGS) entry which is preliminary data.</text>
</comment>
<sequence length="154" mass="17644">MQRHPCVQDEKTWMIELIESQDGGSGTMSMRNQAAFLHKRARYLPELLRPGKILGRWMFVSLMVLASLTMLTKVALLNSLQKSEKSHLIIQPTVVVDDSSVNNVVKERNYGDQESRQTPSSQMIPALVSEPGIQTRNFARIERYTYRQANQLMH</sequence>
<keyword evidence="1" id="KW-1133">Transmembrane helix</keyword>
<protein>
    <submittedName>
        <fullName evidence="2">Uncharacterized protein</fullName>
    </submittedName>
</protein>
<reference evidence="2 3" key="1">
    <citation type="journal article" date="2020" name="Mol. Plant">
        <title>The Chromosome-Based Rubber Tree Genome Provides New Insights into Spurge Genome Evolution and Rubber Biosynthesis.</title>
        <authorList>
            <person name="Liu J."/>
            <person name="Shi C."/>
            <person name="Shi C.C."/>
            <person name="Li W."/>
            <person name="Zhang Q.J."/>
            <person name="Zhang Y."/>
            <person name="Li K."/>
            <person name="Lu H.F."/>
            <person name="Shi C."/>
            <person name="Zhu S.T."/>
            <person name="Xiao Z.Y."/>
            <person name="Nan H."/>
            <person name="Yue Y."/>
            <person name="Zhu X.G."/>
            <person name="Wu Y."/>
            <person name="Hong X.N."/>
            <person name="Fan G.Y."/>
            <person name="Tong Y."/>
            <person name="Zhang D."/>
            <person name="Mao C.L."/>
            <person name="Liu Y.L."/>
            <person name="Hao S.J."/>
            <person name="Liu W.Q."/>
            <person name="Lv M.Q."/>
            <person name="Zhang H.B."/>
            <person name="Liu Y."/>
            <person name="Hu-Tang G.R."/>
            <person name="Wang J.P."/>
            <person name="Wang J.H."/>
            <person name="Sun Y.H."/>
            <person name="Ni S.B."/>
            <person name="Chen W.B."/>
            <person name="Zhang X.C."/>
            <person name="Jiao Y.N."/>
            <person name="Eichler E.E."/>
            <person name="Li G.H."/>
            <person name="Liu X."/>
            <person name="Gao L.Z."/>
        </authorList>
    </citation>
    <scope>NUCLEOTIDE SEQUENCE [LARGE SCALE GENOMIC DNA]</scope>
    <source>
        <strain evidence="3">cv. GT1</strain>
        <tissue evidence="2">Leaf</tissue>
    </source>
</reference>
<keyword evidence="1" id="KW-0472">Membrane</keyword>
<accession>A0A6A6L5E0</accession>
<keyword evidence="1" id="KW-0812">Transmembrane</keyword>
<evidence type="ECO:0000313" key="3">
    <source>
        <dbReference type="Proteomes" id="UP000467840"/>
    </source>
</evidence>
<feature type="transmembrane region" description="Helical" evidence="1">
    <location>
        <begin position="57"/>
        <end position="76"/>
    </location>
</feature>
<keyword evidence="3" id="KW-1185">Reference proteome</keyword>
<dbReference type="Proteomes" id="UP000467840">
    <property type="component" value="Chromosome 7"/>
</dbReference>